<feature type="domain" description="PiggyBac transposable element-derived protein" evidence="1">
    <location>
        <begin position="15"/>
        <end position="188"/>
    </location>
</feature>
<dbReference type="InterPro" id="IPR029526">
    <property type="entry name" value="PGBD"/>
</dbReference>
<comment type="caution">
    <text evidence="2">The sequence shown here is derived from an EMBL/GenBank/DDBJ whole genome shotgun (WGS) entry which is preliminary data.</text>
</comment>
<sequence length="222" mass="25990">MGINPQPDIELYWSISGTMNCKRFKKNLEHLHVCDNTIHLPRNHKDHDKLEKVRPLLNFLNRTFQDNATNSQTQSMDESMIKFQVPDSKKQYMLAKPIKRGFKVWCRCDSKTGYLYQFDTYTGKDQATNEEGLGYRVVMKLAENLPPYTHLVFDNFFSSLALMEALYHRGIFATGTVRIHRKGIPKELFYIHTLWIKWQDAKEVFVLSTAVNPTKVEVIQRT</sequence>
<gene>
    <name evidence="2" type="ORF">ABMA28_009133</name>
</gene>
<proteinExistence type="predicted"/>
<dbReference type="PANTHER" id="PTHR46599">
    <property type="entry name" value="PIGGYBAC TRANSPOSABLE ELEMENT-DERIVED PROTEIN 4"/>
    <property type="match status" value="1"/>
</dbReference>
<dbReference type="Proteomes" id="UP001549921">
    <property type="component" value="Unassembled WGS sequence"/>
</dbReference>
<dbReference type="PANTHER" id="PTHR46599:SF3">
    <property type="entry name" value="PIGGYBAC TRANSPOSABLE ELEMENT-DERIVED PROTEIN 4"/>
    <property type="match status" value="1"/>
</dbReference>
<dbReference type="AlphaFoldDB" id="A0ABD0SD76"/>
<dbReference type="Pfam" id="PF13843">
    <property type="entry name" value="DDE_Tnp_1_7"/>
    <property type="match status" value="1"/>
</dbReference>
<accession>A0ABD0SD76</accession>
<evidence type="ECO:0000259" key="1">
    <source>
        <dbReference type="Pfam" id="PF13843"/>
    </source>
</evidence>
<protein>
    <recommendedName>
        <fullName evidence="1">PiggyBac transposable element-derived protein domain-containing protein</fullName>
    </recommendedName>
</protein>
<reference evidence="2 3" key="1">
    <citation type="submission" date="2024-06" db="EMBL/GenBank/DDBJ databases">
        <title>A chromosome-level genome assembly of beet webworm, Loxostege sticticalis.</title>
        <authorList>
            <person name="Zhang Y."/>
        </authorList>
    </citation>
    <scope>NUCLEOTIDE SEQUENCE [LARGE SCALE GENOMIC DNA]</scope>
    <source>
        <strain evidence="2">AQ028</strain>
        <tissue evidence="2">Male pupae</tissue>
    </source>
</reference>
<evidence type="ECO:0000313" key="2">
    <source>
        <dbReference type="EMBL" id="KAL0811686.1"/>
    </source>
</evidence>
<dbReference type="EMBL" id="JBEDNZ010000023">
    <property type="protein sequence ID" value="KAL0811686.1"/>
    <property type="molecule type" value="Genomic_DNA"/>
</dbReference>
<organism evidence="2 3">
    <name type="scientific">Loxostege sticticalis</name>
    <name type="common">Beet webworm moth</name>
    <dbReference type="NCBI Taxonomy" id="481309"/>
    <lineage>
        <taxon>Eukaryota</taxon>
        <taxon>Metazoa</taxon>
        <taxon>Ecdysozoa</taxon>
        <taxon>Arthropoda</taxon>
        <taxon>Hexapoda</taxon>
        <taxon>Insecta</taxon>
        <taxon>Pterygota</taxon>
        <taxon>Neoptera</taxon>
        <taxon>Endopterygota</taxon>
        <taxon>Lepidoptera</taxon>
        <taxon>Glossata</taxon>
        <taxon>Ditrysia</taxon>
        <taxon>Pyraloidea</taxon>
        <taxon>Crambidae</taxon>
        <taxon>Pyraustinae</taxon>
        <taxon>Loxostege</taxon>
    </lineage>
</organism>
<evidence type="ECO:0000313" key="3">
    <source>
        <dbReference type="Proteomes" id="UP001549921"/>
    </source>
</evidence>
<name>A0ABD0SD76_LOXSC</name>